<evidence type="ECO:0000313" key="2">
    <source>
        <dbReference type="Proteomes" id="UP000033562"/>
    </source>
</evidence>
<name>A0A0F3NLD5_9RICK</name>
<dbReference type="STRING" id="1359163.NLO413_0218"/>
<accession>A0A0F3NLD5</accession>
<organism evidence="1 2">
    <name type="scientific">Candidatus Neoehrlichia procyonis str. RAC413</name>
    <dbReference type="NCBI Taxonomy" id="1359163"/>
    <lineage>
        <taxon>Bacteria</taxon>
        <taxon>Pseudomonadati</taxon>
        <taxon>Pseudomonadota</taxon>
        <taxon>Alphaproteobacteria</taxon>
        <taxon>Rickettsiales</taxon>
        <taxon>Anaplasmataceae</taxon>
        <taxon>Candidatus Neoehrlichia</taxon>
    </lineage>
</organism>
<proteinExistence type="predicted"/>
<dbReference type="EMBL" id="LANX01000001">
    <property type="protein sequence ID" value="KJV68850.1"/>
    <property type="molecule type" value="Genomic_DNA"/>
</dbReference>
<evidence type="ECO:0000313" key="1">
    <source>
        <dbReference type="EMBL" id="KJV68850.1"/>
    </source>
</evidence>
<dbReference type="Proteomes" id="UP000033562">
    <property type="component" value="Unassembled WGS sequence"/>
</dbReference>
<reference evidence="1 2" key="1">
    <citation type="submission" date="2015-02" db="EMBL/GenBank/DDBJ databases">
        <title>Genome Sequencing of Rickettsiales.</title>
        <authorList>
            <person name="Daugherty S.C."/>
            <person name="Su Q."/>
            <person name="Abolude K."/>
            <person name="Beier-Sexton M."/>
            <person name="Carlyon J.A."/>
            <person name="Carter R."/>
            <person name="Day N.P."/>
            <person name="Dumler S.J."/>
            <person name="Dyachenko V."/>
            <person name="Godinez A."/>
            <person name="Kurtti T.J."/>
            <person name="Lichay M."/>
            <person name="Mullins K.E."/>
            <person name="Ott S."/>
            <person name="Pappas-Brown V."/>
            <person name="Paris D.H."/>
            <person name="Patel P."/>
            <person name="Richards A.L."/>
            <person name="Sadzewicz L."/>
            <person name="Sears K."/>
            <person name="Seidman D."/>
            <person name="Sengamalay N."/>
            <person name="Stenos J."/>
            <person name="Tallon L.J."/>
            <person name="Vincent G."/>
            <person name="Fraser C.M."/>
            <person name="Munderloh U."/>
            <person name="Dunning-Hotopp J.C."/>
        </authorList>
    </citation>
    <scope>NUCLEOTIDE SEQUENCE [LARGE SCALE GENOMIC DNA]</scope>
    <source>
        <strain evidence="1 2">RAC413</strain>
    </source>
</reference>
<dbReference type="RefSeq" id="WP_045808689.1">
    <property type="nucleotide sequence ID" value="NZ_LANX01000001.1"/>
</dbReference>
<keyword evidence="2" id="KW-1185">Reference proteome</keyword>
<dbReference type="AlphaFoldDB" id="A0A0F3NLD5"/>
<protein>
    <submittedName>
        <fullName evidence="1">Uncharacterized protein</fullName>
    </submittedName>
</protein>
<sequence length="107" mass="12446">MFNFDNQMLIHDDRIKTFTSIIDELIHVKKLEFEALLENSISSLLNYFQHILKKELIMLLQIELHKLYGDISGSNLQMFDSLQGQEIVDKILSQASSRILGARFYNA</sequence>
<comment type="caution">
    <text evidence="1">The sequence shown here is derived from an EMBL/GenBank/DDBJ whole genome shotgun (WGS) entry which is preliminary data.</text>
</comment>
<gene>
    <name evidence="1" type="ORF">NLO413_0218</name>
</gene>